<feature type="region of interest" description="Disordered" evidence="1">
    <location>
        <begin position="1"/>
        <end position="37"/>
    </location>
</feature>
<feature type="non-terminal residue" evidence="2">
    <location>
        <position position="99"/>
    </location>
</feature>
<evidence type="ECO:0000313" key="2">
    <source>
        <dbReference type="EMBL" id="GIL51029.1"/>
    </source>
</evidence>
<protein>
    <submittedName>
        <fullName evidence="2">Uncharacterized protein</fullName>
    </submittedName>
</protein>
<feature type="non-terminal residue" evidence="2">
    <location>
        <position position="1"/>
    </location>
</feature>
<keyword evidence="3" id="KW-1185">Reference proteome</keyword>
<dbReference type="AlphaFoldDB" id="A0A8J4AZJ5"/>
<accession>A0A8J4AZJ5</accession>
<feature type="region of interest" description="Disordered" evidence="1">
    <location>
        <begin position="68"/>
        <end position="99"/>
    </location>
</feature>
<dbReference type="EMBL" id="BNCO01000010">
    <property type="protein sequence ID" value="GIL51029.1"/>
    <property type="molecule type" value="Genomic_DNA"/>
</dbReference>
<evidence type="ECO:0000313" key="3">
    <source>
        <dbReference type="Proteomes" id="UP000747399"/>
    </source>
</evidence>
<organism evidence="2 3">
    <name type="scientific">Volvox africanus</name>
    <dbReference type="NCBI Taxonomy" id="51714"/>
    <lineage>
        <taxon>Eukaryota</taxon>
        <taxon>Viridiplantae</taxon>
        <taxon>Chlorophyta</taxon>
        <taxon>core chlorophytes</taxon>
        <taxon>Chlorophyceae</taxon>
        <taxon>CS clade</taxon>
        <taxon>Chlamydomonadales</taxon>
        <taxon>Volvocaceae</taxon>
        <taxon>Volvox</taxon>
    </lineage>
</organism>
<evidence type="ECO:0000256" key="1">
    <source>
        <dbReference type="SAM" id="MobiDB-lite"/>
    </source>
</evidence>
<name>A0A8J4AZJ5_9CHLO</name>
<reference evidence="2" key="1">
    <citation type="journal article" date="2021" name="Proc. Natl. Acad. Sci. U.S.A.">
        <title>Three genomes in the algal genus Volvox reveal the fate of a haploid sex-determining region after a transition to homothallism.</title>
        <authorList>
            <person name="Yamamoto K."/>
            <person name="Hamaji T."/>
            <person name="Kawai-Toyooka H."/>
            <person name="Matsuzaki R."/>
            <person name="Takahashi F."/>
            <person name="Nishimura Y."/>
            <person name="Kawachi M."/>
            <person name="Noguchi H."/>
            <person name="Minakuchi Y."/>
            <person name="Umen J.G."/>
            <person name="Toyoda A."/>
            <person name="Nozaki H."/>
        </authorList>
    </citation>
    <scope>NUCLEOTIDE SEQUENCE</scope>
    <source>
        <strain evidence="2">NIES-3780</strain>
    </source>
</reference>
<dbReference type="Proteomes" id="UP000747399">
    <property type="component" value="Unassembled WGS sequence"/>
</dbReference>
<feature type="compositionally biased region" description="Low complexity" evidence="1">
    <location>
        <begin position="10"/>
        <end position="21"/>
    </location>
</feature>
<comment type="caution">
    <text evidence="2">The sequence shown here is derived from an EMBL/GenBank/DDBJ whole genome shotgun (WGS) entry which is preliminary data.</text>
</comment>
<sequence>DGGGGGGGAIDAAAAATATDGPGVNTEEPQTTLRNGLRVPTPAGANLHGGLADAGLTSPFCVAMSGAAEGLPPHVHRNTGLASAPSHETSQPPPDPQPG</sequence>
<gene>
    <name evidence="2" type="ORF">Vafri_6986</name>
</gene>
<proteinExistence type="predicted"/>